<evidence type="ECO:0000256" key="1">
    <source>
        <dbReference type="SAM" id="MobiDB-lite"/>
    </source>
</evidence>
<dbReference type="AlphaFoldDB" id="A0A163XTW0"/>
<feature type="region of interest" description="Disordered" evidence="1">
    <location>
        <begin position="31"/>
        <end position="51"/>
    </location>
</feature>
<evidence type="ECO:0000313" key="3">
    <source>
        <dbReference type="Proteomes" id="UP000076574"/>
    </source>
</evidence>
<gene>
    <name evidence="2" type="ORF">A4A58_13320</name>
</gene>
<dbReference type="EMBL" id="LVYV01000045">
    <property type="protein sequence ID" value="KZD21359.1"/>
    <property type="molecule type" value="Genomic_DNA"/>
</dbReference>
<name>A0A163XTW0_9BRAD</name>
<proteinExistence type="predicted"/>
<feature type="compositionally biased region" description="Polar residues" evidence="1">
    <location>
        <begin position="37"/>
        <end position="46"/>
    </location>
</feature>
<reference evidence="2 3" key="1">
    <citation type="submission" date="2016-03" db="EMBL/GenBank/DDBJ databases">
        <title>Microsymbionts genomes from the relict species Vavilovia formosa (Stev.) Fed.</title>
        <authorList>
            <person name="Kopat V."/>
            <person name="Chirak E."/>
            <person name="Kimeklis A."/>
            <person name="Andronov E."/>
        </authorList>
    </citation>
    <scope>NUCLEOTIDE SEQUENCE [LARGE SCALE GENOMIC DNA]</scope>
    <source>
        <strain evidence="2 3">Vaf07</strain>
    </source>
</reference>
<comment type="caution">
    <text evidence="2">The sequence shown here is derived from an EMBL/GenBank/DDBJ whole genome shotgun (WGS) entry which is preliminary data.</text>
</comment>
<organism evidence="2 3">
    <name type="scientific">Tardiphaga robiniae</name>
    <dbReference type="NCBI Taxonomy" id="943830"/>
    <lineage>
        <taxon>Bacteria</taxon>
        <taxon>Pseudomonadati</taxon>
        <taxon>Pseudomonadota</taxon>
        <taxon>Alphaproteobacteria</taxon>
        <taxon>Hyphomicrobiales</taxon>
        <taxon>Nitrobacteraceae</taxon>
        <taxon>Tardiphaga</taxon>
    </lineage>
</organism>
<dbReference type="Proteomes" id="UP000076574">
    <property type="component" value="Unassembled WGS sequence"/>
</dbReference>
<evidence type="ECO:0000313" key="2">
    <source>
        <dbReference type="EMBL" id="KZD21359.1"/>
    </source>
</evidence>
<sequence>MNDRESLIKAHYCRSILKVASISTAREARGLMEGVTTEESTANTSGPMAEAEGAALTAIRELAGHQRDSTLPRSSFEWTRAMQAIEIWLNVHNP</sequence>
<dbReference type="STRING" id="943830.A4A58_13320"/>
<accession>A0A163XTW0</accession>
<keyword evidence="3" id="KW-1185">Reference proteome</keyword>
<protein>
    <submittedName>
        <fullName evidence="2">Uncharacterized protein</fullName>
    </submittedName>
</protein>